<evidence type="ECO:0000313" key="2">
    <source>
        <dbReference type="Proteomes" id="UP001151699"/>
    </source>
</evidence>
<proteinExistence type="predicted"/>
<comment type="caution">
    <text evidence="1">The sequence shown here is derived from an EMBL/GenBank/DDBJ whole genome shotgun (WGS) entry which is preliminary data.</text>
</comment>
<keyword evidence="2" id="KW-1185">Reference proteome</keyword>
<reference evidence="1" key="1">
    <citation type="submission" date="2022-07" db="EMBL/GenBank/DDBJ databases">
        <authorList>
            <person name="Trinca V."/>
            <person name="Uliana J.V.C."/>
            <person name="Torres T.T."/>
            <person name="Ward R.J."/>
            <person name="Monesi N."/>
        </authorList>
    </citation>
    <scope>NUCLEOTIDE SEQUENCE</scope>
    <source>
        <strain evidence="1">HSMRA1968</strain>
        <tissue evidence="1">Whole embryos</tissue>
    </source>
</reference>
<dbReference type="EMBL" id="WJQU01002306">
    <property type="protein sequence ID" value="KAJ6633012.1"/>
    <property type="molecule type" value="Genomic_DNA"/>
</dbReference>
<dbReference type="AlphaFoldDB" id="A0A9Q0MKA3"/>
<sequence>MQSDPDSHIVDESPITGYENVLIPSNERYVVQAIGYEKVEFYIGNEAEGRLIEQYTNCTVNGVRGWGFVEWCYRHVDGLPK</sequence>
<dbReference type="Proteomes" id="UP001151699">
    <property type="component" value="Unassembled WGS sequence"/>
</dbReference>
<accession>A0A9Q0MKA3</accession>
<name>A0A9Q0MKA3_9DIPT</name>
<organism evidence="1 2">
    <name type="scientific">Pseudolycoriella hygida</name>
    <dbReference type="NCBI Taxonomy" id="35572"/>
    <lineage>
        <taxon>Eukaryota</taxon>
        <taxon>Metazoa</taxon>
        <taxon>Ecdysozoa</taxon>
        <taxon>Arthropoda</taxon>
        <taxon>Hexapoda</taxon>
        <taxon>Insecta</taxon>
        <taxon>Pterygota</taxon>
        <taxon>Neoptera</taxon>
        <taxon>Endopterygota</taxon>
        <taxon>Diptera</taxon>
        <taxon>Nematocera</taxon>
        <taxon>Sciaroidea</taxon>
        <taxon>Sciaridae</taxon>
        <taxon>Pseudolycoriella</taxon>
    </lineage>
</organism>
<evidence type="ECO:0000313" key="1">
    <source>
        <dbReference type="EMBL" id="KAJ6633012.1"/>
    </source>
</evidence>
<dbReference type="OrthoDB" id="5798273at2759"/>
<gene>
    <name evidence="1" type="ORF">Bhyg_15762</name>
</gene>
<protein>
    <submittedName>
        <fullName evidence="1">Uncharacterized protein</fullName>
    </submittedName>
</protein>